<accession>A0A9W6F162</accession>
<protein>
    <submittedName>
        <fullName evidence="3">Uncharacterized protein</fullName>
    </submittedName>
</protein>
<evidence type="ECO:0000313" key="4">
    <source>
        <dbReference type="Proteomes" id="UP001165080"/>
    </source>
</evidence>
<proteinExistence type="predicted"/>
<feature type="compositionally biased region" description="Pro residues" evidence="1">
    <location>
        <begin position="194"/>
        <end position="237"/>
    </location>
</feature>
<evidence type="ECO:0000313" key="3">
    <source>
        <dbReference type="EMBL" id="GLC52557.1"/>
    </source>
</evidence>
<keyword evidence="4" id="KW-1185">Reference proteome</keyword>
<dbReference type="Proteomes" id="UP001165080">
    <property type="component" value="Unassembled WGS sequence"/>
</dbReference>
<keyword evidence="2" id="KW-1133">Transmembrane helix</keyword>
<dbReference type="AlphaFoldDB" id="A0A9W6F162"/>
<comment type="caution">
    <text evidence="3">The sequence shown here is derived from an EMBL/GenBank/DDBJ whole genome shotgun (WGS) entry which is preliminary data.</text>
</comment>
<feature type="region of interest" description="Disordered" evidence="1">
    <location>
        <begin position="305"/>
        <end position="352"/>
    </location>
</feature>
<dbReference type="EMBL" id="BRXU01000006">
    <property type="protein sequence ID" value="GLC52557.1"/>
    <property type="molecule type" value="Genomic_DNA"/>
</dbReference>
<gene>
    <name evidence="3" type="primary">PLEST003387</name>
    <name evidence="3" type="ORF">PLESTB_000642900</name>
</gene>
<organism evidence="3 4">
    <name type="scientific">Pleodorina starrii</name>
    <dbReference type="NCBI Taxonomy" id="330485"/>
    <lineage>
        <taxon>Eukaryota</taxon>
        <taxon>Viridiplantae</taxon>
        <taxon>Chlorophyta</taxon>
        <taxon>core chlorophytes</taxon>
        <taxon>Chlorophyceae</taxon>
        <taxon>CS clade</taxon>
        <taxon>Chlamydomonadales</taxon>
        <taxon>Volvocaceae</taxon>
        <taxon>Pleodorina</taxon>
    </lineage>
</organism>
<feature type="transmembrane region" description="Helical" evidence="2">
    <location>
        <begin position="27"/>
        <end position="53"/>
    </location>
</feature>
<name>A0A9W6F162_9CHLO</name>
<sequence>MALRMDKEMILLPPTVAGQAQLNTLSLCAAISALIIFYSVAMPLFLIVGFWLLPFVEVARCVSLTPGPGLKECQEKDTQCEQVPPTCHENILFDLADAECSHACVERGCSTEITGDGFEVRSNDVYEPVCYECGCGCHRRHRSSSGNALQPAATPVSACPDPSQPTAASLDIVASSRPAAAAQDPLTPAFATPEPLPPPRPSPSPSPPPMPLLPPATPQQQPPHQPPAPPPDPPSEPPAVACYSSLLSPDKRQLPEAQRSPPATPTANPATASLSMSLAASSFEAAETAKIALLLTATSPNAKSRKDLVVSSAPSSRRSSFGYNQPPPRRAARGGTATATTNVSGISPSVSLSGSISRSSSVASEPVISATGVLGGNDLGKPSYMRGTAASRAKLMSATATREPSRLGCSVQLLSSASSSGSISRRALTGRSFRQAVKY</sequence>
<evidence type="ECO:0000256" key="1">
    <source>
        <dbReference type="SAM" id="MobiDB-lite"/>
    </source>
</evidence>
<dbReference type="OrthoDB" id="10676641at2759"/>
<feature type="compositionally biased region" description="Low complexity" evidence="1">
    <location>
        <begin position="311"/>
        <end position="320"/>
    </location>
</feature>
<feature type="compositionally biased region" description="Low complexity" evidence="1">
    <location>
        <begin position="333"/>
        <end position="352"/>
    </location>
</feature>
<reference evidence="3 4" key="1">
    <citation type="journal article" date="2023" name="Commun. Biol.">
        <title>Reorganization of the ancestral sex-determining regions during the evolution of trioecy in Pleodorina starrii.</title>
        <authorList>
            <person name="Takahashi K."/>
            <person name="Suzuki S."/>
            <person name="Kawai-Toyooka H."/>
            <person name="Yamamoto K."/>
            <person name="Hamaji T."/>
            <person name="Ootsuki R."/>
            <person name="Yamaguchi H."/>
            <person name="Kawachi M."/>
            <person name="Higashiyama T."/>
            <person name="Nozaki H."/>
        </authorList>
    </citation>
    <scope>NUCLEOTIDE SEQUENCE [LARGE SCALE GENOMIC DNA]</scope>
    <source>
        <strain evidence="3 4">NIES-4479</strain>
    </source>
</reference>
<evidence type="ECO:0000256" key="2">
    <source>
        <dbReference type="SAM" id="Phobius"/>
    </source>
</evidence>
<feature type="region of interest" description="Disordered" evidence="1">
    <location>
        <begin position="144"/>
        <end position="242"/>
    </location>
</feature>
<keyword evidence="2" id="KW-0812">Transmembrane</keyword>
<keyword evidence="2" id="KW-0472">Membrane</keyword>